<comment type="caution">
    <text evidence="2">The sequence shown here is derived from an EMBL/GenBank/DDBJ whole genome shotgun (WGS) entry which is preliminary data.</text>
</comment>
<evidence type="ECO:0000313" key="2">
    <source>
        <dbReference type="EMBL" id="KAA5539860.1"/>
    </source>
</evidence>
<feature type="region of interest" description="Disordered" evidence="1">
    <location>
        <begin position="135"/>
        <end position="155"/>
    </location>
</feature>
<proteinExistence type="predicted"/>
<evidence type="ECO:0000313" key="3">
    <source>
        <dbReference type="Proteomes" id="UP000324479"/>
    </source>
</evidence>
<organism evidence="2 3">
    <name type="scientific">Roseiconus nitratireducens</name>
    <dbReference type="NCBI Taxonomy" id="2605748"/>
    <lineage>
        <taxon>Bacteria</taxon>
        <taxon>Pseudomonadati</taxon>
        <taxon>Planctomycetota</taxon>
        <taxon>Planctomycetia</taxon>
        <taxon>Pirellulales</taxon>
        <taxon>Pirellulaceae</taxon>
        <taxon>Roseiconus</taxon>
    </lineage>
</organism>
<dbReference type="AlphaFoldDB" id="A0A5M6CZL8"/>
<feature type="compositionally biased region" description="Acidic residues" evidence="1">
    <location>
        <begin position="139"/>
        <end position="154"/>
    </location>
</feature>
<keyword evidence="3" id="KW-1185">Reference proteome</keyword>
<dbReference type="Proteomes" id="UP000324479">
    <property type="component" value="Unassembled WGS sequence"/>
</dbReference>
<reference evidence="2 3" key="1">
    <citation type="submission" date="2019-08" db="EMBL/GenBank/DDBJ databases">
        <authorList>
            <person name="Dhanesh K."/>
            <person name="Kumar G."/>
            <person name="Sasikala C."/>
            <person name="Venkata Ramana C."/>
        </authorList>
    </citation>
    <scope>NUCLEOTIDE SEQUENCE [LARGE SCALE GENOMIC DNA]</scope>
    <source>
        <strain evidence="2 3">JC645</strain>
    </source>
</reference>
<dbReference type="EMBL" id="VWOX01000016">
    <property type="protein sequence ID" value="KAA5539860.1"/>
    <property type="molecule type" value="Genomic_DNA"/>
</dbReference>
<name>A0A5M6CZL8_9BACT</name>
<gene>
    <name evidence="2" type="ORF">FYK55_22685</name>
</gene>
<evidence type="ECO:0000256" key="1">
    <source>
        <dbReference type="SAM" id="MobiDB-lite"/>
    </source>
</evidence>
<sequence length="650" mass="71888">MNAGSSPGTPSRPSASRPLHVAALSVLLAGFGWTGSAFAIENESSDSTTLPGAPRLLPSDTLAYVRLDDADDLREDLRNSSMGRMLNDPKMRPFADEFYVTARELFDRISDEVGVSLDELLAIPHGQVAIAVHPAKPLDEDDKPELDFDDEDDDTRQRRMETLRRREAYSFGGTLIIDAGEHIDSLMSIVDRLQQRATEGPFRLRTKKVDGTEVTRLLPSRPGRMPIEFFEKENTLVIGVGHRSAQDVLDHWNGESDEPTLAENATFGTMISRCVGAEETRPQLTFFVDPHSIIDRVVKRSGSLTAGLFWPVFQELGASRIGGIAGSSFRGGDVFEGIAHYHINIQPPRDGVLGVLRPETGDTSPPNWVPASVSGYTSIHWDIAQTYTNLSKIFERFQGQEALKNAVETPLKTRLGVELQEDVIDNLTGRVIRAAWMEMPIRFNSGVNVFAFELSDTIKAKSVIAKVRDRMPNALTVETVGGHVVYRLRGPGPNFPENMRRPEPSLVILGDWLVYADSTKFIEKASLAAGGNLPRLVDLPEYGLVSGELGGQLKGESPFLLSFLKGSDSIRVIYDLAKDENSRNALRHAGEGNVVARKFSELLDRNELPPFSEFEKYFAPTGVFGYDEPDGIHFGFYTLRADPIEDEDKE</sequence>
<dbReference type="RefSeq" id="WP_150078923.1">
    <property type="nucleotide sequence ID" value="NZ_VWOX01000016.1"/>
</dbReference>
<accession>A0A5M6CZL8</accession>
<protein>
    <submittedName>
        <fullName evidence="2">Uncharacterized protein</fullName>
    </submittedName>
</protein>